<reference evidence="3" key="2">
    <citation type="submission" date="2021-09" db="EMBL/GenBank/DDBJ databases">
        <authorList>
            <person name="Jia N."/>
            <person name="Wang J."/>
            <person name="Shi W."/>
            <person name="Du L."/>
            <person name="Sun Y."/>
            <person name="Zhan W."/>
            <person name="Jiang J."/>
            <person name="Wang Q."/>
            <person name="Zhang B."/>
            <person name="Ji P."/>
            <person name="Sakyi L.B."/>
            <person name="Cui X."/>
            <person name="Yuan T."/>
            <person name="Jiang B."/>
            <person name="Yang W."/>
            <person name="Lam T.T.-Y."/>
            <person name="Chang Q."/>
            <person name="Ding S."/>
            <person name="Wang X."/>
            <person name="Zhu J."/>
            <person name="Ruan X."/>
            <person name="Zhao L."/>
            <person name="Wei J."/>
            <person name="Que T."/>
            <person name="Du C."/>
            <person name="Cheng J."/>
            <person name="Dai P."/>
            <person name="Han X."/>
            <person name="Huang E."/>
            <person name="Gao Y."/>
            <person name="Liu J."/>
            <person name="Shao H."/>
            <person name="Ye R."/>
            <person name="Li L."/>
            <person name="Wei W."/>
            <person name="Wang X."/>
            <person name="Wang C."/>
            <person name="Huo Q."/>
            <person name="Li W."/>
            <person name="Guo W."/>
            <person name="Chen H."/>
            <person name="Chen S."/>
            <person name="Zhou L."/>
            <person name="Zhou L."/>
            <person name="Ni X."/>
            <person name="Tian J."/>
            <person name="Zhou Y."/>
            <person name="Sheng Y."/>
            <person name="Liu T."/>
            <person name="Pan Y."/>
            <person name="Xia L."/>
            <person name="Li J."/>
            <person name="Zhao F."/>
            <person name="Cao W."/>
        </authorList>
    </citation>
    <scope>NUCLEOTIDE SEQUENCE</scope>
    <source>
        <strain evidence="3">Rsan-2018</strain>
        <tissue evidence="3">Larvae</tissue>
    </source>
</reference>
<dbReference type="InterPro" id="IPR008974">
    <property type="entry name" value="TRAF-like"/>
</dbReference>
<dbReference type="AlphaFoldDB" id="A0A9D4QFC5"/>
<sequence>MSEPMIQPLAAEEESSGSQWESPTPKDRPSEPFPTGPHRSASQFGTFVTLFELRDVQAKLDSLIEDSAEATMDSEARNLGGYTVVLQCRLKKDDKGAISASFILCLRCGEWDTYMDWPFAKKLTVVLSHVDGPEKDIRLPIATSDESDVIKKPAPGSCNKGHQSEPLSWQEIEGAGLVFNNTLYVNVELE</sequence>
<organism evidence="3 4">
    <name type="scientific">Rhipicephalus sanguineus</name>
    <name type="common">Brown dog tick</name>
    <name type="synonym">Ixodes sanguineus</name>
    <dbReference type="NCBI Taxonomy" id="34632"/>
    <lineage>
        <taxon>Eukaryota</taxon>
        <taxon>Metazoa</taxon>
        <taxon>Ecdysozoa</taxon>
        <taxon>Arthropoda</taxon>
        <taxon>Chelicerata</taxon>
        <taxon>Arachnida</taxon>
        <taxon>Acari</taxon>
        <taxon>Parasitiformes</taxon>
        <taxon>Ixodida</taxon>
        <taxon>Ixodoidea</taxon>
        <taxon>Ixodidae</taxon>
        <taxon>Rhipicephalinae</taxon>
        <taxon>Rhipicephalus</taxon>
        <taxon>Rhipicephalus</taxon>
    </lineage>
</organism>
<evidence type="ECO:0000259" key="2">
    <source>
        <dbReference type="Pfam" id="PF21355"/>
    </source>
</evidence>
<gene>
    <name evidence="3" type="ORF">HPB52_004601</name>
</gene>
<evidence type="ECO:0000313" key="4">
    <source>
        <dbReference type="Proteomes" id="UP000821837"/>
    </source>
</evidence>
<dbReference type="Proteomes" id="UP000821837">
    <property type="component" value="Chromosome 10"/>
</dbReference>
<reference evidence="3" key="1">
    <citation type="journal article" date="2020" name="Cell">
        <title>Large-Scale Comparative Analyses of Tick Genomes Elucidate Their Genetic Diversity and Vector Capacities.</title>
        <authorList>
            <consortium name="Tick Genome and Microbiome Consortium (TIGMIC)"/>
            <person name="Jia N."/>
            <person name="Wang J."/>
            <person name="Shi W."/>
            <person name="Du L."/>
            <person name="Sun Y."/>
            <person name="Zhan W."/>
            <person name="Jiang J.F."/>
            <person name="Wang Q."/>
            <person name="Zhang B."/>
            <person name="Ji P."/>
            <person name="Bell-Sakyi L."/>
            <person name="Cui X.M."/>
            <person name="Yuan T.T."/>
            <person name="Jiang B.G."/>
            <person name="Yang W.F."/>
            <person name="Lam T.T."/>
            <person name="Chang Q.C."/>
            <person name="Ding S.J."/>
            <person name="Wang X.J."/>
            <person name="Zhu J.G."/>
            <person name="Ruan X.D."/>
            <person name="Zhao L."/>
            <person name="Wei J.T."/>
            <person name="Ye R.Z."/>
            <person name="Que T.C."/>
            <person name="Du C.H."/>
            <person name="Zhou Y.H."/>
            <person name="Cheng J.X."/>
            <person name="Dai P.F."/>
            <person name="Guo W.B."/>
            <person name="Han X.H."/>
            <person name="Huang E.J."/>
            <person name="Li L.F."/>
            <person name="Wei W."/>
            <person name="Gao Y.C."/>
            <person name="Liu J.Z."/>
            <person name="Shao H.Z."/>
            <person name="Wang X."/>
            <person name="Wang C.C."/>
            <person name="Yang T.C."/>
            <person name="Huo Q.B."/>
            <person name="Li W."/>
            <person name="Chen H.Y."/>
            <person name="Chen S.E."/>
            <person name="Zhou L.G."/>
            <person name="Ni X.B."/>
            <person name="Tian J.H."/>
            <person name="Sheng Y."/>
            <person name="Liu T."/>
            <person name="Pan Y.S."/>
            <person name="Xia L.Y."/>
            <person name="Li J."/>
            <person name="Zhao F."/>
            <person name="Cao W.C."/>
        </authorList>
    </citation>
    <scope>NUCLEOTIDE SEQUENCE</scope>
    <source>
        <strain evidence="3">Rsan-2018</strain>
    </source>
</reference>
<proteinExistence type="predicted"/>
<dbReference type="EMBL" id="JABSTV010001246">
    <property type="protein sequence ID" value="KAH7975713.1"/>
    <property type="molecule type" value="Genomic_DNA"/>
</dbReference>
<evidence type="ECO:0000313" key="3">
    <source>
        <dbReference type="EMBL" id="KAH7975713.1"/>
    </source>
</evidence>
<dbReference type="SUPFAM" id="SSF49599">
    <property type="entry name" value="TRAF domain-like"/>
    <property type="match status" value="1"/>
</dbReference>
<protein>
    <recommendedName>
        <fullName evidence="2">TRAF1-6 MATH domain-containing protein</fullName>
    </recommendedName>
</protein>
<keyword evidence="4" id="KW-1185">Reference proteome</keyword>
<dbReference type="Pfam" id="PF21355">
    <property type="entry name" value="TRAF-mep_MATH"/>
    <property type="match status" value="1"/>
</dbReference>
<accession>A0A9D4QFC5</accession>
<dbReference type="Gene3D" id="2.60.210.10">
    <property type="entry name" value="Apoptosis, Tumor Necrosis Factor Receptor Associated Protein 2, Chain A"/>
    <property type="match status" value="1"/>
</dbReference>
<feature type="domain" description="TRAF1-6 MATH" evidence="2">
    <location>
        <begin position="81"/>
        <end position="185"/>
    </location>
</feature>
<dbReference type="InterPro" id="IPR049342">
    <property type="entry name" value="TRAF1-6_MATH_dom"/>
</dbReference>
<comment type="caution">
    <text evidence="3">The sequence shown here is derived from an EMBL/GenBank/DDBJ whole genome shotgun (WGS) entry which is preliminary data.</text>
</comment>
<evidence type="ECO:0000256" key="1">
    <source>
        <dbReference type="SAM" id="MobiDB-lite"/>
    </source>
</evidence>
<feature type="region of interest" description="Disordered" evidence="1">
    <location>
        <begin position="1"/>
        <end position="38"/>
    </location>
</feature>
<name>A0A9D4QFC5_RHISA</name>